<accession>A0A6A6D855</accession>
<evidence type="ECO:0000313" key="1">
    <source>
        <dbReference type="EMBL" id="KAF2175245.1"/>
    </source>
</evidence>
<dbReference type="Proteomes" id="UP000800200">
    <property type="component" value="Unassembled WGS sequence"/>
</dbReference>
<dbReference type="EMBL" id="ML994739">
    <property type="protein sequence ID" value="KAF2175245.1"/>
    <property type="molecule type" value="Genomic_DNA"/>
</dbReference>
<evidence type="ECO:0000313" key="2">
    <source>
        <dbReference type="Proteomes" id="UP000800200"/>
    </source>
</evidence>
<proteinExistence type="predicted"/>
<keyword evidence="2" id="KW-1185">Reference proteome</keyword>
<gene>
    <name evidence="1" type="ORF">K469DRAFT_756347</name>
</gene>
<name>A0A6A6D855_9PEZI</name>
<dbReference type="OrthoDB" id="4424523at2759"/>
<sequence length="143" mass="16505">MTERARLNLEEDDALDLLETLDWKVRDNRSLFDDASKSLVHSVVNKEPQPPGPDVKGIGYANLVDSYFEMPNQETHDHASNAKVWGEDDAANEGEELVEGCRLYDVGWMKARIENLIPEKHARLIRSGGWHSYYRRPPKVWTW</sequence>
<dbReference type="AlphaFoldDB" id="A0A6A6D855"/>
<protein>
    <submittedName>
        <fullName evidence="1">Uncharacterized protein</fullName>
    </submittedName>
</protein>
<reference evidence="1" key="1">
    <citation type="journal article" date="2020" name="Stud. Mycol.">
        <title>101 Dothideomycetes genomes: a test case for predicting lifestyles and emergence of pathogens.</title>
        <authorList>
            <person name="Haridas S."/>
            <person name="Albert R."/>
            <person name="Binder M."/>
            <person name="Bloem J."/>
            <person name="Labutti K."/>
            <person name="Salamov A."/>
            <person name="Andreopoulos B."/>
            <person name="Baker S."/>
            <person name="Barry K."/>
            <person name="Bills G."/>
            <person name="Bluhm B."/>
            <person name="Cannon C."/>
            <person name="Castanera R."/>
            <person name="Culley D."/>
            <person name="Daum C."/>
            <person name="Ezra D."/>
            <person name="Gonzalez J."/>
            <person name="Henrissat B."/>
            <person name="Kuo A."/>
            <person name="Liang C."/>
            <person name="Lipzen A."/>
            <person name="Lutzoni F."/>
            <person name="Magnuson J."/>
            <person name="Mondo S."/>
            <person name="Nolan M."/>
            <person name="Ohm R."/>
            <person name="Pangilinan J."/>
            <person name="Park H.-J."/>
            <person name="Ramirez L."/>
            <person name="Alfaro M."/>
            <person name="Sun H."/>
            <person name="Tritt A."/>
            <person name="Yoshinaga Y."/>
            <person name="Zwiers L.-H."/>
            <person name="Turgeon B."/>
            <person name="Goodwin S."/>
            <person name="Spatafora J."/>
            <person name="Crous P."/>
            <person name="Grigoriev I."/>
        </authorList>
    </citation>
    <scope>NUCLEOTIDE SEQUENCE</scope>
    <source>
        <strain evidence="1">CBS 207.26</strain>
    </source>
</reference>
<organism evidence="1 2">
    <name type="scientific">Zopfia rhizophila CBS 207.26</name>
    <dbReference type="NCBI Taxonomy" id="1314779"/>
    <lineage>
        <taxon>Eukaryota</taxon>
        <taxon>Fungi</taxon>
        <taxon>Dikarya</taxon>
        <taxon>Ascomycota</taxon>
        <taxon>Pezizomycotina</taxon>
        <taxon>Dothideomycetes</taxon>
        <taxon>Dothideomycetes incertae sedis</taxon>
        <taxon>Zopfiaceae</taxon>
        <taxon>Zopfia</taxon>
    </lineage>
</organism>